<proteinExistence type="predicted"/>
<dbReference type="AlphaFoldDB" id="A0A0F9T1Y8"/>
<gene>
    <name evidence="1" type="ORF">LCGC14_0707420</name>
</gene>
<comment type="caution">
    <text evidence="1">The sequence shown here is derived from an EMBL/GenBank/DDBJ whole genome shotgun (WGS) entry which is preliminary data.</text>
</comment>
<protein>
    <submittedName>
        <fullName evidence="1">Uncharacterized protein</fullName>
    </submittedName>
</protein>
<sequence>MRFLKDIFIKSRMIIENFNEKIKVDVTSLIENIIPFFQEIYKKSDLKSKIEVYEKKFQLIFEENDLGGIMKLFITLLKDSNIQEFVTDILEKILENGEAFLFTTGLVDENLYKELELRLGEAKYKDPKTCGEIIKKYQNSHKNLISINTITNSILIFRESFSKEDKTQKNIENLQSLNFLRKKYEDIVEILKDCNEKQLKIFLFDWIVKYGFVIESHTKNILKFLLKLDNLLKGKYFNVESFNLSSLLSYLKQDKIINKFRNAIFHSDFEILYKTEFDEISIIFHTNAGDVNITIKEFIENYGKIILIYNTFELFLMSIDFEKNDIIEFLREFFNQINSISEETLLSEAREAINDLSKMIGREELVKLIPLLENNGAEEKKTS</sequence>
<reference evidence="1" key="1">
    <citation type="journal article" date="2015" name="Nature">
        <title>Complex archaea that bridge the gap between prokaryotes and eukaryotes.</title>
        <authorList>
            <person name="Spang A."/>
            <person name="Saw J.H."/>
            <person name="Jorgensen S.L."/>
            <person name="Zaremba-Niedzwiedzka K."/>
            <person name="Martijn J."/>
            <person name="Lind A.E."/>
            <person name="van Eijk R."/>
            <person name="Schleper C."/>
            <person name="Guy L."/>
            <person name="Ettema T.J."/>
        </authorList>
    </citation>
    <scope>NUCLEOTIDE SEQUENCE</scope>
</reference>
<accession>A0A0F9T1Y8</accession>
<dbReference type="EMBL" id="LAZR01001541">
    <property type="protein sequence ID" value="KKN43016.1"/>
    <property type="molecule type" value="Genomic_DNA"/>
</dbReference>
<evidence type="ECO:0000313" key="1">
    <source>
        <dbReference type="EMBL" id="KKN43016.1"/>
    </source>
</evidence>
<name>A0A0F9T1Y8_9ZZZZ</name>
<organism evidence="1">
    <name type="scientific">marine sediment metagenome</name>
    <dbReference type="NCBI Taxonomy" id="412755"/>
    <lineage>
        <taxon>unclassified sequences</taxon>
        <taxon>metagenomes</taxon>
        <taxon>ecological metagenomes</taxon>
    </lineage>
</organism>